<evidence type="ECO:0000313" key="4">
    <source>
        <dbReference type="EnsemblPlants" id="MELO3C021984.2.1"/>
    </source>
</evidence>
<dbReference type="InterPro" id="IPR002164">
    <property type="entry name" value="NAP_family"/>
</dbReference>
<organism evidence="4">
    <name type="scientific">Cucumis melo</name>
    <name type="common">Muskmelon</name>
    <dbReference type="NCBI Taxonomy" id="3656"/>
    <lineage>
        <taxon>Eukaryota</taxon>
        <taxon>Viridiplantae</taxon>
        <taxon>Streptophyta</taxon>
        <taxon>Embryophyta</taxon>
        <taxon>Tracheophyta</taxon>
        <taxon>Spermatophyta</taxon>
        <taxon>Magnoliopsida</taxon>
        <taxon>eudicotyledons</taxon>
        <taxon>Gunneridae</taxon>
        <taxon>Pentapetalae</taxon>
        <taxon>rosids</taxon>
        <taxon>fabids</taxon>
        <taxon>Cucurbitales</taxon>
        <taxon>Cucurbitaceae</taxon>
        <taxon>Benincaseae</taxon>
        <taxon>Cucumis</taxon>
    </lineage>
</organism>
<dbReference type="EnsemblPlants" id="MELO3C021984.2.1">
    <property type="protein sequence ID" value="MELO3C021984.2.1"/>
    <property type="gene ID" value="MELO3C021984.2"/>
</dbReference>
<dbReference type="Gene3D" id="1.20.5.1500">
    <property type="match status" value="1"/>
</dbReference>
<dbReference type="GO" id="GO:0005634">
    <property type="term" value="C:nucleus"/>
    <property type="evidence" value="ECO:0007669"/>
    <property type="project" value="InterPro"/>
</dbReference>
<feature type="region of interest" description="Disordered" evidence="3">
    <location>
        <begin position="131"/>
        <end position="164"/>
    </location>
</feature>
<dbReference type="SUPFAM" id="SSF143113">
    <property type="entry name" value="NAP-like"/>
    <property type="match status" value="1"/>
</dbReference>
<evidence type="ECO:0000256" key="2">
    <source>
        <dbReference type="ARBA" id="ARBA00023186"/>
    </source>
</evidence>
<dbReference type="GO" id="GO:0006334">
    <property type="term" value="P:nucleosome assembly"/>
    <property type="evidence" value="ECO:0007669"/>
    <property type="project" value="InterPro"/>
</dbReference>
<proteinExistence type="inferred from homology"/>
<evidence type="ECO:0000256" key="1">
    <source>
        <dbReference type="ARBA" id="ARBA00009947"/>
    </source>
</evidence>
<protein>
    <recommendedName>
        <fullName evidence="5">NAP1-related protein 2-like</fullName>
    </recommendedName>
</protein>
<dbReference type="InterPro" id="IPR037231">
    <property type="entry name" value="NAP-like_sf"/>
</dbReference>
<dbReference type="PANTHER" id="PTHR11875">
    <property type="entry name" value="TESTIS-SPECIFIC Y-ENCODED PROTEIN"/>
    <property type="match status" value="1"/>
</dbReference>
<evidence type="ECO:0008006" key="5">
    <source>
        <dbReference type="Google" id="ProtNLM"/>
    </source>
</evidence>
<dbReference type="Gene3D" id="3.30.1120.90">
    <property type="entry name" value="Nucleosome assembly protein"/>
    <property type="match status" value="2"/>
</dbReference>
<dbReference type="Gramene" id="MELO3C021984.2.1">
    <property type="protein sequence ID" value="MELO3C021984.2.1"/>
    <property type="gene ID" value="MELO3C021984.2"/>
</dbReference>
<comment type="similarity">
    <text evidence="1">Belongs to the nucleosome assembly protein (NAP) family.</text>
</comment>
<keyword evidence="2" id="KW-0143">Chaperone</keyword>
<name>A0A9I9DQL4_CUCME</name>
<sequence length="164" mass="18932">MSINLGLGRQFILNIHHHGHVNEEAGDKVLEVEQKYNEIRRPVYLKRNEVIKTIPDFWLTAFLSHPALCDLLTEEDQKGASNGVNGEKKGKKRPLTEDSFFSWFGETDQKDITELHDEVAEIIKEDLWPNPLKYFNNDIDEDEEDSDGEDDEENGDEDDDEGEE</sequence>
<accession>A0A9I9DQL4</accession>
<dbReference type="GO" id="GO:0042393">
    <property type="term" value="F:histone binding"/>
    <property type="evidence" value="ECO:0007669"/>
    <property type="project" value="UniProtKB-ARBA"/>
</dbReference>
<dbReference type="GO" id="GO:0000724">
    <property type="term" value="P:double-strand break repair via homologous recombination"/>
    <property type="evidence" value="ECO:0007669"/>
    <property type="project" value="UniProtKB-ARBA"/>
</dbReference>
<evidence type="ECO:0000256" key="3">
    <source>
        <dbReference type="SAM" id="MobiDB-lite"/>
    </source>
</evidence>
<reference evidence="4" key="1">
    <citation type="submission" date="2023-03" db="UniProtKB">
        <authorList>
            <consortium name="EnsemblPlants"/>
        </authorList>
    </citation>
    <scope>IDENTIFICATION</scope>
</reference>
<feature type="compositionally biased region" description="Acidic residues" evidence="3">
    <location>
        <begin position="138"/>
        <end position="164"/>
    </location>
</feature>
<dbReference type="AlphaFoldDB" id="A0A9I9DQL4"/>